<gene>
    <name evidence="2" type="ORF">SAMN04487943_11160</name>
</gene>
<proteinExistence type="predicted"/>
<evidence type="ECO:0000313" key="3">
    <source>
        <dbReference type="Proteomes" id="UP000198565"/>
    </source>
</evidence>
<protein>
    <submittedName>
        <fullName evidence="2">Uncharacterized protein</fullName>
    </submittedName>
</protein>
<dbReference type="RefSeq" id="WP_091485091.1">
    <property type="nucleotide sequence ID" value="NZ_FOTR01000011.1"/>
</dbReference>
<feature type="transmembrane region" description="Helical" evidence="1">
    <location>
        <begin position="21"/>
        <end position="46"/>
    </location>
</feature>
<dbReference type="OrthoDB" id="2858028at2"/>
<keyword evidence="1" id="KW-1133">Transmembrane helix</keyword>
<organism evidence="2 3">
    <name type="scientific">Gracilibacillus orientalis</name>
    <dbReference type="NCBI Taxonomy" id="334253"/>
    <lineage>
        <taxon>Bacteria</taxon>
        <taxon>Bacillati</taxon>
        <taxon>Bacillota</taxon>
        <taxon>Bacilli</taxon>
        <taxon>Bacillales</taxon>
        <taxon>Bacillaceae</taxon>
        <taxon>Gracilibacillus</taxon>
    </lineage>
</organism>
<keyword evidence="1" id="KW-0812">Transmembrane</keyword>
<sequence length="137" mass="15649">MSDERELDDEIKRTKQQAKRGCFAWITIIILVPILFIIYNVAMFSYEVFLKESMLVESNSPNNVNTIEVVEKGEAFSFGPSSVRIKYGSKHEDSRISNDGATLKSGNVSVDWKNDYNAIVTLYGDEQEPETIEIRFK</sequence>
<dbReference type="EMBL" id="FOTR01000011">
    <property type="protein sequence ID" value="SFM26865.1"/>
    <property type="molecule type" value="Genomic_DNA"/>
</dbReference>
<keyword evidence="1" id="KW-0472">Membrane</keyword>
<evidence type="ECO:0000313" key="2">
    <source>
        <dbReference type="EMBL" id="SFM26865.1"/>
    </source>
</evidence>
<keyword evidence="3" id="KW-1185">Reference proteome</keyword>
<accession>A0A1I4PH20</accession>
<evidence type="ECO:0000256" key="1">
    <source>
        <dbReference type="SAM" id="Phobius"/>
    </source>
</evidence>
<name>A0A1I4PH20_9BACI</name>
<reference evidence="3" key="1">
    <citation type="submission" date="2016-10" db="EMBL/GenBank/DDBJ databases">
        <authorList>
            <person name="Varghese N."/>
            <person name="Submissions S."/>
        </authorList>
    </citation>
    <scope>NUCLEOTIDE SEQUENCE [LARGE SCALE GENOMIC DNA]</scope>
    <source>
        <strain evidence="3">CGMCC 1.4250</strain>
    </source>
</reference>
<dbReference type="AlphaFoldDB" id="A0A1I4PH20"/>
<dbReference type="Proteomes" id="UP000198565">
    <property type="component" value="Unassembled WGS sequence"/>
</dbReference>